<dbReference type="EMBL" id="FR824222">
    <property type="protein sequence ID" value="CCA23042.1"/>
    <property type="molecule type" value="Genomic_DNA"/>
</dbReference>
<dbReference type="HOGENOM" id="CLU_1655389_0_0_1"/>
<name>F0WNZ9_9STRA</name>
<reference evidence="1" key="2">
    <citation type="submission" date="2011-02" db="EMBL/GenBank/DDBJ databases">
        <authorList>
            <person name="MacLean D."/>
        </authorList>
    </citation>
    <scope>NUCLEOTIDE SEQUENCE</scope>
</reference>
<accession>F0WNZ9</accession>
<sequence length="160" mass="18592">MTEINWTHSNFILLSQIQHKIFVGDTYSTQLHTTRNRNGGVMTILHSDFPCYSTAEELTDLSIRNRYLVFRLLIHDATVKVDERVFTLSSRSHSTSLRPRHISYSWSTMAQVASIGVFEMGFSDGGGDTWRIQHPTEKVFSEPFPRKNRLESFLYIETFR</sequence>
<dbReference type="AlphaFoldDB" id="F0WNZ9"/>
<reference evidence="1" key="1">
    <citation type="journal article" date="2011" name="PLoS Biol.">
        <title>Gene gain and loss during evolution of obligate parasitism in the white rust pathogen of Arabidopsis thaliana.</title>
        <authorList>
            <person name="Kemen E."/>
            <person name="Gardiner A."/>
            <person name="Schultz-Larsen T."/>
            <person name="Kemen A.C."/>
            <person name="Balmuth A.L."/>
            <person name="Robert-Seilaniantz A."/>
            <person name="Bailey K."/>
            <person name="Holub E."/>
            <person name="Studholme D.J."/>
            <person name="Maclean D."/>
            <person name="Jones J.D."/>
        </authorList>
    </citation>
    <scope>NUCLEOTIDE SEQUENCE</scope>
</reference>
<gene>
    <name evidence="1" type="primary">AlNc14C177G8152</name>
    <name evidence="1" type="ORF">ALNC14_091850</name>
</gene>
<proteinExistence type="predicted"/>
<evidence type="ECO:0000313" key="1">
    <source>
        <dbReference type="EMBL" id="CCA23042.1"/>
    </source>
</evidence>
<protein>
    <submittedName>
        <fullName evidence="1">AlNc14C177G8152 protein</fullName>
    </submittedName>
</protein>
<organism evidence="1">
    <name type="scientific">Albugo laibachii Nc14</name>
    <dbReference type="NCBI Taxonomy" id="890382"/>
    <lineage>
        <taxon>Eukaryota</taxon>
        <taxon>Sar</taxon>
        <taxon>Stramenopiles</taxon>
        <taxon>Oomycota</taxon>
        <taxon>Peronosporomycetes</taxon>
        <taxon>Albuginales</taxon>
        <taxon>Albuginaceae</taxon>
        <taxon>Albugo</taxon>
    </lineage>
</organism>